<dbReference type="RefSeq" id="WP_176577819.1">
    <property type="nucleotide sequence ID" value="NZ_CBDRGH010000008.1"/>
</dbReference>
<dbReference type="Proteomes" id="UP000509418">
    <property type="component" value="Chromosome"/>
</dbReference>
<proteinExistence type="predicted"/>
<accession>A0A7H8THF2</accession>
<sequence>MLALGFVQDAERLLEDVAHPEVAVRVLVYVQGLEESLIQLAALLAVAALV</sequence>
<reference evidence="1 2" key="1">
    <citation type="submission" date="2020-06" db="EMBL/GenBank/DDBJ databases">
        <title>Genome mining for natural products.</title>
        <authorList>
            <person name="Zhang B."/>
            <person name="Shi J."/>
            <person name="Ge H."/>
        </authorList>
    </citation>
    <scope>NUCLEOTIDE SEQUENCE [LARGE SCALE GENOMIC DNA]</scope>
    <source>
        <strain evidence="1 2">NA02069</strain>
    </source>
</reference>
<evidence type="ECO:0000313" key="1">
    <source>
        <dbReference type="EMBL" id="QKZ22855.1"/>
    </source>
</evidence>
<keyword evidence="2" id="KW-1185">Reference proteome</keyword>
<evidence type="ECO:0000313" key="2">
    <source>
        <dbReference type="Proteomes" id="UP000509418"/>
    </source>
</evidence>
<dbReference type="EMBL" id="CP056041">
    <property type="protein sequence ID" value="QKZ22855.1"/>
    <property type="molecule type" value="Genomic_DNA"/>
</dbReference>
<dbReference type="AlphaFoldDB" id="A0A7H8THF2"/>
<organism evidence="1 2">
    <name type="scientific">Streptomyces chartreusis</name>
    <dbReference type="NCBI Taxonomy" id="1969"/>
    <lineage>
        <taxon>Bacteria</taxon>
        <taxon>Bacillati</taxon>
        <taxon>Actinomycetota</taxon>
        <taxon>Actinomycetes</taxon>
        <taxon>Kitasatosporales</taxon>
        <taxon>Streptomycetaceae</taxon>
        <taxon>Streptomyces</taxon>
    </lineage>
</organism>
<name>A0A7H8THF2_STRCX</name>
<protein>
    <submittedName>
        <fullName evidence="1">Uncharacterized protein</fullName>
    </submittedName>
</protein>
<gene>
    <name evidence="1" type="ORF">HUT05_39205</name>
</gene>